<evidence type="ECO:0000313" key="2">
    <source>
        <dbReference type="Proteomes" id="UP001056120"/>
    </source>
</evidence>
<sequence length="77" mass="8626">MYAVLPYTLYIRVFYVNEVVYISRARVLILLSLGSHRRTSIFSVTTGEGCHTGSLSTPDMVPLDSFQGNVLLVTEEK</sequence>
<protein>
    <submittedName>
        <fullName evidence="1">Uncharacterized protein</fullName>
    </submittedName>
</protein>
<gene>
    <name evidence="1" type="ORF">L1987_07880</name>
</gene>
<keyword evidence="2" id="KW-1185">Reference proteome</keyword>
<dbReference type="EMBL" id="CM042020">
    <property type="protein sequence ID" value="KAI3820334.1"/>
    <property type="molecule type" value="Genomic_DNA"/>
</dbReference>
<name>A0ACB9JJ17_9ASTR</name>
<proteinExistence type="predicted"/>
<reference evidence="1 2" key="2">
    <citation type="journal article" date="2022" name="Mol. Ecol. Resour.">
        <title>The genomes of chicory, endive, great burdock and yacon provide insights into Asteraceae paleo-polyploidization history and plant inulin production.</title>
        <authorList>
            <person name="Fan W."/>
            <person name="Wang S."/>
            <person name="Wang H."/>
            <person name="Wang A."/>
            <person name="Jiang F."/>
            <person name="Liu H."/>
            <person name="Zhao H."/>
            <person name="Xu D."/>
            <person name="Zhang Y."/>
        </authorList>
    </citation>
    <scope>NUCLEOTIDE SEQUENCE [LARGE SCALE GENOMIC DNA]</scope>
    <source>
        <strain evidence="2">cv. Yunnan</strain>
        <tissue evidence="1">Leaves</tissue>
    </source>
</reference>
<comment type="caution">
    <text evidence="1">The sequence shown here is derived from an EMBL/GenBank/DDBJ whole genome shotgun (WGS) entry which is preliminary data.</text>
</comment>
<evidence type="ECO:0000313" key="1">
    <source>
        <dbReference type="EMBL" id="KAI3820334.1"/>
    </source>
</evidence>
<accession>A0ACB9JJ17</accession>
<dbReference type="Proteomes" id="UP001056120">
    <property type="component" value="Linkage Group LG03"/>
</dbReference>
<reference evidence="2" key="1">
    <citation type="journal article" date="2022" name="Mol. Ecol. Resour.">
        <title>The genomes of chicory, endive, great burdock and yacon provide insights into Asteraceae palaeo-polyploidization history and plant inulin production.</title>
        <authorList>
            <person name="Fan W."/>
            <person name="Wang S."/>
            <person name="Wang H."/>
            <person name="Wang A."/>
            <person name="Jiang F."/>
            <person name="Liu H."/>
            <person name="Zhao H."/>
            <person name="Xu D."/>
            <person name="Zhang Y."/>
        </authorList>
    </citation>
    <scope>NUCLEOTIDE SEQUENCE [LARGE SCALE GENOMIC DNA]</scope>
    <source>
        <strain evidence="2">cv. Yunnan</strain>
    </source>
</reference>
<organism evidence="1 2">
    <name type="scientific">Smallanthus sonchifolius</name>
    <dbReference type="NCBI Taxonomy" id="185202"/>
    <lineage>
        <taxon>Eukaryota</taxon>
        <taxon>Viridiplantae</taxon>
        <taxon>Streptophyta</taxon>
        <taxon>Embryophyta</taxon>
        <taxon>Tracheophyta</taxon>
        <taxon>Spermatophyta</taxon>
        <taxon>Magnoliopsida</taxon>
        <taxon>eudicotyledons</taxon>
        <taxon>Gunneridae</taxon>
        <taxon>Pentapetalae</taxon>
        <taxon>asterids</taxon>
        <taxon>campanulids</taxon>
        <taxon>Asterales</taxon>
        <taxon>Asteraceae</taxon>
        <taxon>Asteroideae</taxon>
        <taxon>Heliantheae alliance</taxon>
        <taxon>Millerieae</taxon>
        <taxon>Smallanthus</taxon>
    </lineage>
</organism>